<dbReference type="RefSeq" id="WP_008477667.1">
    <property type="nucleotide sequence ID" value="NZ_CAGS01000208.1"/>
</dbReference>
<evidence type="ECO:0000313" key="1">
    <source>
        <dbReference type="EMBL" id="CCF83931.1"/>
    </source>
</evidence>
<evidence type="ECO:0000313" key="2">
    <source>
        <dbReference type="Proteomes" id="UP000004221"/>
    </source>
</evidence>
<keyword evidence="2" id="KW-1185">Reference proteome</keyword>
<dbReference type="EMBL" id="CAGS01000208">
    <property type="protein sequence ID" value="CCF83931.1"/>
    <property type="molecule type" value="Genomic_DNA"/>
</dbReference>
<reference evidence="1 2" key="1">
    <citation type="journal article" date="2012" name="ISME J.">
        <title>Nitrification expanded: discovery, physiology and genomics of a nitrite-oxidizing bacterium from the phylum Chloroflexi.</title>
        <authorList>
            <person name="Sorokin D.Y."/>
            <person name="Lucker S."/>
            <person name="Vejmelkova D."/>
            <person name="Kostrikina N.A."/>
            <person name="Kleerebezem R."/>
            <person name="Rijpstra W.I."/>
            <person name="Damste J.S."/>
            <person name="Le Paslier D."/>
            <person name="Muyzer G."/>
            <person name="Wagner M."/>
            <person name="van Loosdrecht M.C."/>
            <person name="Daims H."/>
        </authorList>
    </citation>
    <scope>NUCLEOTIDE SEQUENCE [LARGE SCALE GENOMIC DNA]</scope>
    <source>
        <strain evidence="2">none</strain>
    </source>
</reference>
<dbReference type="Proteomes" id="UP000004221">
    <property type="component" value="Unassembled WGS sequence"/>
</dbReference>
<dbReference type="AlphaFoldDB" id="I4EGW9"/>
<proteinExistence type="predicted"/>
<sequence>MDSTALALAALVLAVSIKEFGGSRRLELLVPSQETIAQRLAQVRVQAYRWPETPLRIPSPSGAVPVCSKNPVLVGH</sequence>
<organism evidence="1 2">
    <name type="scientific">Nitrolancea hollandica Lb</name>
    <dbReference type="NCBI Taxonomy" id="1129897"/>
    <lineage>
        <taxon>Bacteria</taxon>
        <taxon>Pseudomonadati</taxon>
        <taxon>Thermomicrobiota</taxon>
        <taxon>Thermomicrobia</taxon>
        <taxon>Sphaerobacterales</taxon>
        <taxon>Sphaerobacterineae</taxon>
        <taxon>Sphaerobacteraceae</taxon>
        <taxon>Nitrolancea</taxon>
    </lineage>
</organism>
<comment type="caution">
    <text evidence="1">The sequence shown here is derived from an EMBL/GenBank/DDBJ whole genome shotgun (WGS) entry which is preliminary data.</text>
</comment>
<name>I4EGW9_9BACT</name>
<accession>I4EGW9</accession>
<gene>
    <name evidence="1" type="ORF">NITHO_2860003</name>
</gene>
<protein>
    <submittedName>
        <fullName evidence="1">Uncharacterized protein</fullName>
    </submittedName>
</protein>